<evidence type="ECO:0000313" key="2">
    <source>
        <dbReference type="Proteomes" id="UP000823928"/>
    </source>
</evidence>
<feature type="non-terminal residue" evidence="1">
    <location>
        <position position="1"/>
    </location>
</feature>
<name>A0A9D1JPA3_9BACT</name>
<gene>
    <name evidence="1" type="ORF">IAC10_10585</name>
</gene>
<protein>
    <submittedName>
        <fullName evidence="1">Uncharacterized protein</fullName>
    </submittedName>
</protein>
<proteinExistence type="predicted"/>
<dbReference type="EMBL" id="DVIU01000208">
    <property type="protein sequence ID" value="HIS37055.1"/>
    <property type="molecule type" value="Genomic_DNA"/>
</dbReference>
<organism evidence="1 2">
    <name type="scientific">Candidatus Scatousia excrementigallinarum</name>
    <dbReference type="NCBI Taxonomy" id="2840935"/>
    <lineage>
        <taxon>Bacteria</taxon>
        <taxon>Candidatus Scatousia</taxon>
    </lineage>
</organism>
<dbReference type="AlphaFoldDB" id="A0A9D1JPA3"/>
<accession>A0A9D1JPA3</accession>
<sequence>VDWLAKAIDKLKEDIKQYHLGRDYLYDGAKYFHRAFERYRDKEWDYSYKLFFKPIVKNERRKAFMGTELISISNYVDDYFYCCVEKHDTDKIQGDPMPPIDYLWESQNLASIEESVVCGWLMEIIETITVIIHNKTINREDDLFHEDATDEYAETFEDKYYDTVRALYYTYCV</sequence>
<evidence type="ECO:0000313" key="1">
    <source>
        <dbReference type="EMBL" id="HIS37055.1"/>
    </source>
</evidence>
<reference evidence="1" key="1">
    <citation type="submission" date="2020-10" db="EMBL/GenBank/DDBJ databases">
        <authorList>
            <person name="Gilroy R."/>
        </authorList>
    </citation>
    <scope>NUCLEOTIDE SEQUENCE</scope>
    <source>
        <strain evidence="1">6276</strain>
    </source>
</reference>
<comment type="caution">
    <text evidence="1">The sequence shown here is derived from an EMBL/GenBank/DDBJ whole genome shotgun (WGS) entry which is preliminary data.</text>
</comment>
<dbReference type="Proteomes" id="UP000823928">
    <property type="component" value="Unassembled WGS sequence"/>
</dbReference>
<reference evidence="1" key="2">
    <citation type="journal article" date="2021" name="PeerJ">
        <title>Extensive microbial diversity within the chicken gut microbiome revealed by metagenomics and culture.</title>
        <authorList>
            <person name="Gilroy R."/>
            <person name="Ravi A."/>
            <person name="Getino M."/>
            <person name="Pursley I."/>
            <person name="Horton D.L."/>
            <person name="Alikhan N.F."/>
            <person name="Baker D."/>
            <person name="Gharbi K."/>
            <person name="Hall N."/>
            <person name="Watson M."/>
            <person name="Adriaenssens E.M."/>
            <person name="Foster-Nyarko E."/>
            <person name="Jarju S."/>
            <person name="Secka A."/>
            <person name="Antonio M."/>
            <person name="Oren A."/>
            <person name="Chaudhuri R.R."/>
            <person name="La Ragione R."/>
            <person name="Hildebrand F."/>
            <person name="Pallen M.J."/>
        </authorList>
    </citation>
    <scope>NUCLEOTIDE SEQUENCE</scope>
    <source>
        <strain evidence="1">6276</strain>
    </source>
</reference>